<keyword evidence="2" id="KW-1185">Reference proteome</keyword>
<evidence type="ECO:0000313" key="2">
    <source>
        <dbReference type="Proteomes" id="UP000821865"/>
    </source>
</evidence>
<dbReference type="Proteomes" id="UP000821865">
    <property type="component" value="Chromosome 3"/>
</dbReference>
<reference evidence="1" key="1">
    <citation type="submission" date="2020-05" db="EMBL/GenBank/DDBJ databases">
        <title>Large-scale comparative analyses of tick genomes elucidate their genetic diversity and vector capacities.</title>
        <authorList>
            <person name="Jia N."/>
            <person name="Wang J."/>
            <person name="Shi W."/>
            <person name="Du L."/>
            <person name="Sun Y."/>
            <person name="Zhan W."/>
            <person name="Jiang J."/>
            <person name="Wang Q."/>
            <person name="Zhang B."/>
            <person name="Ji P."/>
            <person name="Sakyi L.B."/>
            <person name="Cui X."/>
            <person name="Yuan T."/>
            <person name="Jiang B."/>
            <person name="Yang W."/>
            <person name="Lam T.T.-Y."/>
            <person name="Chang Q."/>
            <person name="Ding S."/>
            <person name="Wang X."/>
            <person name="Zhu J."/>
            <person name="Ruan X."/>
            <person name="Zhao L."/>
            <person name="Wei J."/>
            <person name="Que T."/>
            <person name="Du C."/>
            <person name="Cheng J."/>
            <person name="Dai P."/>
            <person name="Han X."/>
            <person name="Huang E."/>
            <person name="Gao Y."/>
            <person name="Liu J."/>
            <person name="Shao H."/>
            <person name="Ye R."/>
            <person name="Li L."/>
            <person name="Wei W."/>
            <person name="Wang X."/>
            <person name="Wang C."/>
            <person name="Yang T."/>
            <person name="Huo Q."/>
            <person name="Li W."/>
            <person name="Guo W."/>
            <person name="Chen H."/>
            <person name="Zhou L."/>
            <person name="Ni X."/>
            <person name="Tian J."/>
            <person name="Zhou Y."/>
            <person name="Sheng Y."/>
            <person name="Liu T."/>
            <person name="Pan Y."/>
            <person name="Xia L."/>
            <person name="Li J."/>
            <person name="Zhao F."/>
            <person name="Cao W."/>
        </authorList>
    </citation>
    <scope>NUCLEOTIDE SEQUENCE</scope>
    <source>
        <strain evidence="1">Dsil-2018</strain>
    </source>
</reference>
<organism evidence="1 2">
    <name type="scientific">Dermacentor silvarum</name>
    <name type="common">Tick</name>
    <dbReference type="NCBI Taxonomy" id="543639"/>
    <lineage>
        <taxon>Eukaryota</taxon>
        <taxon>Metazoa</taxon>
        <taxon>Ecdysozoa</taxon>
        <taxon>Arthropoda</taxon>
        <taxon>Chelicerata</taxon>
        <taxon>Arachnida</taxon>
        <taxon>Acari</taxon>
        <taxon>Parasitiformes</taxon>
        <taxon>Ixodida</taxon>
        <taxon>Ixodoidea</taxon>
        <taxon>Ixodidae</taxon>
        <taxon>Rhipicephalinae</taxon>
        <taxon>Dermacentor</taxon>
    </lineage>
</organism>
<gene>
    <name evidence="1" type="ORF">HPB49_021461</name>
</gene>
<name>A0ACB8D8B0_DERSI</name>
<protein>
    <submittedName>
        <fullName evidence="1">Uncharacterized protein</fullName>
    </submittedName>
</protein>
<proteinExistence type="predicted"/>
<comment type="caution">
    <text evidence="1">The sequence shown here is derived from an EMBL/GenBank/DDBJ whole genome shotgun (WGS) entry which is preliminary data.</text>
</comment>
<accession>A0ACB8D8B0</accession>
<sequence>MPSEPNTPTRESPPVLRLVPYRSWGSLEPIGHFFYDFALVVPKRPSDGNDGSDETLSHILLECAGYTHARDSLTAAYRRLGLPSDNADVFLFPRGHPSIIKRAFTALLDFFESTTLYTRL</sequence>
<evidence type="ECO:0000313" key="1">
    <source>
        <dbReference type="EMBL" id="KAH7960591.1"/>
    </source>
</evidence>
<dbReference type="EMBL" id="CM023472">
    <property type="protein sequence ID" value="KAH7960591.1"/>
    <property type="molecule type" value="Genomic_DNA"/>
</dbReference>